<dbReference type="PANTHER" id="PTHR19321:SF41">
    <property type="entry name" value="FASCETTO-RELATED"/>
    <property type="match status" value="1"/>
</dbReference>
<dbReference type="AlphaFoldDB" id="N1J641"/>
<feature type="region of interest" description="Disordered" evidence="1">
    <location>
        <begin position="479"/>
        <end position="570"/>
    </location>
</feature>
<protein>
    <submittedName>
        <fullName evidence="2">Microtubule-associated protein Ase1</fullName>
    </submittedName>
</protein>
<accession>N1J641</accession>
<dbReference type="GO" id="GO:1990023">
    <property type="term" value="C:mitotic spindle midzone"/>
    <property type="evidence" value="ECO:0007669"/>
    <property type="project" value="TreeGrafter"/>
</dbReference>
<dbReference type="Proteomes" id="UP000015441">
    <property type="component" value="Unassembled WGS sequence"/>
</dbReference>
<reference evidence="2 3" key="1">
    <citation type="journal article" date="2010" name="Science">
        <title>Genome expansion and gene loss in powdery mildew fungi reveal tradeoffs in extreme parasitism.</title>
        <authorList>
            <person name="Spanu P.D."/>
            <person name="Abbott J.C."/>
            <person name="Amselem J."/>
            <person name="Burgis T.A."/>
            <person name="Soanes D.M."/>
            <person name="Stueber K."/>
            <person name="Ver Loren van Themaat E."/>
            <person name="Brown J.K.M."/>
            <person name="Butcher S.A."/>
            <person name="Gurr S.J."/>
            <person name="Lebrun M.-H."/>
            <person name="Ridout C.J."/>
            <person name="Schulze-Lefert P."/>
            <person name="Talbot N.J."/>
            <person name="Ahmadinejad N."/>
            <person name="Ametz C."/>
            <person name="Barton G.R."/>
            <person name="Benjdia M."/>
            <person name="Bidzinski P."/>
            <person name="Bindschedler L.V."/>
            <person name="Both M."/>
            <person name="Brewer M.T."/>
            <person name="Cadle-Davidson L."/>
            <person name="Cadle-Davidson M.M."/>
            <person name="Collemare J."/>
            <person name="Cramer R."/>
            <person name="Frenkel O."/>
            <person name="Godfrey D."/>
            <person name="Harriman J."/>
            <person name="Hoede C."/>
            <person name="King B.C."/>
            <person name="Klages S."/>
            <person name="Kleemann J."/>
            <person name="Knoll D."/>
            <person name="Koti P.S."/>
            <person name="Kreplak J."/>
            <person name="Lopez-Ruiz F.J."/>
            <person name="Lu X."/>
            <person name="Maekawa T."/>
            <person name="Mahanil S."/>
            <person name="Micali C."/>
            <person name="Milgroom M.G."/>
            <person name="Montana G."/>
            <person name="Noir S."/>
            <person name="O'Connell R.J."/>
            <person name="Oberhaensli S."/>
            <person name="Parlange F."/>
            <person name="Pedersen C."/>
            <person name="Quesneville H."/>
            <person name="Reinhardt R."/>
            <person name="Rott M."/>
            <person name="Sacristan S."/>
            <person name="Schmidt S.M."/>
            <person name="Schoen M."/>
            <person name="Skamnioti P."/>
            <person name="Sommer H."/>
            <person name="Stephens A."/>
            <person name="Takahara H."/>
            <person name="Thordal-Christensen H."/>
            <person name="Vigouroux M."/>
            <person name="Wessling R."/>
            <person name="Wicker T."/>
            <person name="Panstruga R."/>
        </authorList>
    </citation>
    <scope>NUCLEOTIDE SEQUENCE [LARGE SCALE GENOMIC DNA]</scope>
    <source>
        <strain evidence="2">DH14</strain>
    </source>
</reference>
<dbReference type="InterPro" id="IPR007145">
    <property type="entry name" value="MAP65_Ase1_PRC1"/>
</dbReference>
<dbReference type="OrthoDB" id="642895at2759"/>
<dbReference type="GO" id="GO:0008017">
    <property type="term" value="F:microtubule binding"/>
    <property type="evidence" value="ECO:0007669"/>
    <property type="project" value="InterPro"/>
</dbReference>
<dbReference type="GO" id="GO:0051256">
    <property type="term" value="P:mitotic spindle midzone assembly"/>
    <property type="evidence" value="ECO:0007669"/>
    <property type="project" value="TreeGrafter"/>
</dbReference>
<dbReference type="Gene3D" id="1.20.58.1520">
    <property type="match status" value="1"/>
</dbReference>
<dbReference type="HOGENOM" id="CLU_013892_0_0_1"/>
<feature type="compositionally biased region" description="Polar residues" evidence="1">
    <location>
        <begin position="479"/>
        <end position="490"/>
    </location>
</feature>
<evidence type="ECO:0000313" key="3">
    <source>
        <dbReference type="Proteomes" id="UP000015441"/>
    </source>
</evidence>
<gene>
    <name evidence="2" type="ORF">BGHDH14_bgh00482</name>
</gene>
<organism evidence="2 3">
    <name type="scientific">Blumeria graminis f. sp. hordei (strain DH14)</name>
    <name type="common">Barley powdery mildew</name>
    <name type="synonym">Oidium monilioides f. sp. hordei</name>
    <dbReference type="NCBI Taxonomy" id="546991"/>
    <lineage>
        <taxon>Eukaryota</taxon>
        <taxon>Fungi</taxon>
        <taxon>Dikarya</taxon>
        <taxon>Ascomycota</taxon>
        <taxon>Pezizomycotina</taxon>
        <taxon>Leotiomycetes</taxon>
        <taxon>Erysiphales</taxon>
        <taxon>Erysiphaceae</taxon>
        <taxon>Blumeria</taxon>
        <taxon>Blumeria hordei</taxon>
    </lineage>
</organism>
<dbReference type="GO" id="GO:0005737">
    <property type="term" value="C:cytoplasm"/>
    <property type="evidence" value="ECO:0007669"/>
    <property type="project" value="TreeGrafter"/>
</dbReference>
<dbReference type="Pfam" id="PF03999">
    <property type="entry name" value="MAP65_ASE1"/>
    <property type="match status" value="1"/>
</dbReference>
<evidence type="ECO:0000313" key="2">
    <source>
        <dbReference type="EMBL" id="CCU75066.1"/>
    </source>
</evidence>
<dbReference type="EMBL" id="CAUH01000949">
    <property type="protein sequence ID" value="CCU75066.1"/>
    <property type="molecule type" value="Genomic_DNA"/>
</dbReference>
<feature type="region of interest" description="Disordered" evidence="1">
    <location>
        <begin position="575"/>
        <end position="594"/>
    </location>
</feature>
<feature type="compositionally biased region" description="Low complexity" evidence="1">
    <location>
        <begin position="645"/>
        <end position="655"/>
    </location>
</feature>
<feature type="compositionally biased region" description="Polar residues" evidence="1">
    <location>
        <begin position="510"/>
        <end position="526"/>
    </location>
</feature>
<keyword evidence="3" id="KW-1185">Reference proteome</keyword>
<dbReference type="STRING" id="546991.N1J641"/>
<dbReference type="FunCoup" id="N1J641">
    <property type="interactions" value="127"/>
</dbReference>
<evidence type="ECO:0000256" key="1">
    <source>
        <dbReference type="SAM" id="MobiDB-lite"/>
    </source>
</evidence>
<sequence length="736" mass="84724">METEYLSSQVSRIIEQLRNLFDDIGVPSHERENRELELFTALSETLNSHVRKVTTEKNTLTEEAQFIITTIKQMEASLEDDKISSRNHEADYIKVTYPLTLCLKGLKEKHSVISKLHRERFDQVKKLVQTLESYSSHLESDFVQINLPPTSSNALIPPTFDLSPTYIVALNNEFTRVHEEYNLRVSTVKAVAENIIHLWAELGTPQSQTDGNIVKYYRDSPEKIGLLLDNLNRLKKIQGKLEDEKKIREGRLRDLKSSVESLWEKLTIPTHERKNFLNNNRGYGIRQINKYEEEFRKLNELKAQNLPLFIDDARNRLQVLWDNLYYSEEEMLKFTPAFSDVYSDALLEAHEQEIKKLEDTSDQWAPILLLVNKHRGLVKDRDDLQMSSQDASRLLGRGQKGEKRDPTRLLREEKMRKRIAKDLPKIAIDLKRELERWEQEYGRPFLVYGEPYLDFLEETNPTPGPRSKTPAGIPLSTTKFKNDGLSTKPNYSVKAPTFSSSSRIGVRTPVPNNGMTRNTFNSSMLKSPSKIPARVPLSNLRGGSSPERISRPRSVLQESKVNMGPPPKMREIITRSPVHKHKYRSESESSNESVRQVTPEDLFYEGARLRSVDYFDSKSNYEAKNHMLHSGQEVNSDMFIPRQISSSSTTTVSGSENWQTIEDDSEPEEDATSTYYSKLRAAQGKRSSPSNQIFLGQQKKFKGIVALPPPFDSRETNTRHAALEIHNERMNMYTRT</sequence>
<feature type="compositionally biased region" description="Acidic residues" evidence="1">
    <location>
        <begin position="661"/>
        <end position="671"/>
    </location>
</feature>
<proteinExistence type="predicted"/>
<dbReference type="InParanoid" id="N1J641"/>
<feature type="region of interest" description="Disordered" evidence="1">
    <location>
        <begin position="645"/>
        <end position="672"/>
    </location>
</feature>
<dbReference type="eggNOG" id="KOG4302">
    <property type="taxonomic scope" value="Eukaryota"/>
</dbReference>
<comment type="caution">
    <text evidence="2">The sequence shown here is derived from an EMBL/GenBank/DDBJ whole genome shotgun (WGS) entry which is preliminary data.</text>
</comment>
<name>N1J641_BLUG1</name>
<dbReference type="PANTHER" id="PTHR19321">
    <property type="entry name" value="PROTEIN REGULATOR OF CYTOKINESIS 1 PRC1-RELATED"/>
    <property type="match status" value="1"/>
</dbReference>